<keyword evidence="2" id="KW-1133">Transmembrane helix</keyword>
<evidence type="ECO:0000256" key="2">
    <source>
        <dbReference type="SAM" id="Phobius"/>
    </source>
</evidence>
<feature type="transmembrane region" description="Helical" evidence="2">
    <location>
        <begin position="42"/>
        <end position="59"/>
    </location>
</feature>
<name>A0A167H906_CALVF</name>
<proteinExistence type="predicted"/>
<dbReference type="EMBL" id="KV417324">
    <property type="protein sequence ID" value="KZO91371.1"/>
    <property type="molecule type" value="Genomic_DNA"/>
</dbReference>
<organism evidence="3 4">
    <name type="scientific">Calocera viscosa (strain TUFC12733)</name>
    <dbReference type="NCBI Taxonomy" id="1330018"/>
    <lineage>
        <taxon>Eukaryota</taxon>
        <taxon>Fungi</taxon>
        <taxon>Dikarya</taxon>
        <taxon>Basidiomycota</taxon>
        <taxon>Agaricomycotina</taxon>
        <taxon>Dacrymycetes</taxon>
        <taxon>Dacrymycetales</taxon>
        <taxon>Dacrymycetaceae</taxon>
        <taxon>Calocera</taxon>
    </lineage>
</organism>
<keyword evidence="2" id="KW-0472">Membrane</keyword>
<gene>
    <name evidence="3" type="ORF">CALVIDRAFT_541893</name>
</gene>
<dbReference type="AlphaFoldDB" id="A0A167H906"/>
<keyword evidence="4" id="KW-1185">Reference proteome</keyword>
<keyword evidence="2" id="KW-0812">Transmembrane</keyword>
<evidence type="ECO:0000313" key="3">
    <source>
        <dbReference type="EMBL" id="KZO91371.1"/>
    </source>
</evidence>
<dbReference type="Proteomes" id="UP000076738">
    <property type="component" value="Unassembled WGS sequence"/>
</dbReference>
<feature type="compositionally biased region" description="Polar residues" evidence="1">
    <location>
        <begin position="70"/>
        <end position="81"/>
    </location>
</feature>
<feature type="region of interest" description="Disordered" evidence="1">
    <location>
        <begin position="63"/>
        <end position="105"/>
    </location>
</feature>
<reference evidence="3 4" key="1">
    <citation type="journal article" date="2016" name="Mol. Biol. Evol.">
        <title>Comparative Genomics of Early-Diverging Mushroom-Forming Fungi Provides Insights into the Origins of Lignocellulose Decay Capabilities.</title>
        <authorList>
            <person name="Nagy L.G."/>
            <person name="Riley R."/>
            <person name="Tritt A."/>
            <person name="Adam C."/>
            <person name="Daum C."/>
            <person name="Floudas D."/>
            <person name="Sun H."/>
            <person name="Yadav J.S."/>
            <person name="Pangilinan J."/>
            <person name="Larsson K.H."/>
            <person name="Matsuura K."/>
            <person name="Barry K."/>
            <person name="Labutti K."/>
            <person name="Kuo R."/>
            <person name="Ohm R.A."/>
            <person name="Bhattacharya S.S."/>
            <person name="Shirouzu T."/>
            <person name="Yoshinaga Y."/>
            <person name="Martin F.M."/>
            <person name="Grigoriev I.V."/>
            <person name="Hibbett D.S."/>
        </authorList>
    </citation>
    <scope>NUCLEOTIDE SEQUENCE [LARGE SCALE GENOMIC DNA]</scope>
    <source>
        <strain evidence="3 4">TUFC12733</strain>
    </source>
</reference>
<evidence type="ECO:0000313" key="4">
    <source>
        <dbReference type="Proteomes" id="UP000076738"/>
    </source>
</evidence>
<evidence type="ECO:0000256" key="1">
    <source>
        <dbReference type="SAM" id="MobiDB-lite"/>
    </source>
</evidence>
<sequence>MDMPPVPGYLVFPETAATVGSFQSVGPARIARQALSFHSVPLYGRAGVIALFVIVHYCSSSMDHRKRPATSGQDHPASSSLWAGHQDRGATVGRRRTVIKPRVLS</sequence>
<accession>A0A167H906</accession>
<protein>
    <submittedName>
        <fullName evidence="3">Uncharacterized protein</fullName>
    </submittedName>
</protein>